<dbReference type="RefSeq" id="WP_117390460.1">
    <property type="nucleotide sequence ID" value="NZ_QWDC01000001.1"/>
</dbReference>
<dbReference type="SUPFAM" id="SSF53474">
    <property type="entry name" value="alpha/beta-Hydrolases"/>
    <property type="match status" value="1"/>
</dbReference>
<dbReference type="InterPro" id="IPR029058">
    <property type="entry name" value="AB_hydrolase_fold"/>
</dbReference>
<keyword evidence="1" id="KW-0732">Signal</keyword>
<evidence type="ECO:0000256" key="1">
    <source>
        <dbReference type="SAM" id="SignalP"/>
    </source>
</evidence>
<evidence type="ECO:0000313" key="2">
    <source>
        <dbReference type="EMBL" id="RFZ94902.1"/>
    </source>
</evidence>
<keyword evidence="3" id="KW-1185">Reference proteome</keyword>
<dbReference type="GO" id="GO:0016747">
    <property type="term" value="F:acyltransferase activity, transferring groups other than amino-acyl groups"/>
    <property type="evidence" value="ECO:0007669"/>
    <property type="project" value="TreeGrafter"/>
</dbReference>
<dbReference type="Pfam" id="PF00756">
    <property type="entry name" value="Esterase"/>
    <property type="match status" value="1"/>
</dbReference>
<dbReference type="AlphaFoldDB" id="A0A372NXY2"/>
<dbReference type="PANTHER" id="PTHR48098:SF1">
    <property type="entry name" value="DIACYLGLYCEROL ACYLTRANSFERASE_MYCOLYLTRANSFERASE AG85A"/>
    <property type="match status" value="1"/>
</dbReference>
<proteinExistence type="predicted"/>
<feature type="chain" id="PRO_5017084530" evidence="1">
    <location>
        <begin position="24"/>
        <end position="275"/>
    </location>
</feature>
<sequence>MLKQIIQKLIILPALCLFLNAQAAKVDTVTVHSQIMNRDIKAVVITPAKYSKKANYPVVYLLHGFSGNYADWISKDPAVAGLADRYNCLIVCPDGAFASWYIDSPVNSYWMFDTYVSKELVAYIDSHFSTVKDRTGRAITGLSMGGHGAITMGINHQDVYGAVGSMSGCMDLRPYKNDFAIKQILGEYDKDPKSWLDHSATGMVGKLKPGALKIIFDCGSDDFFAGINNAFHQQLLDAKIPHDYTVRPGGHTWEYWSNSVNYQMLFFQRYFNKLN</sequence>
<dbReference type="InterPro" id="IPR000801">
    <property type="entry name" value="Esterase-like"/>
</dbReference>
<evidence type="ECO:0000313" key="3">
    <source>
        <dbReference type="Proteomes" id="UP000264217"/>
    </source>
</evidence>
<name>A0A372NXY2_9SPHI</name>
<dbReference type="PANTHER" id="PTHR48098">
    <property type="entry name" value="ENTEROCHELIN ESTERASE-RELATED"/>
    <property type="match status" value="1"/>
</dbReference>
<gene>
    <name evidence="2" type="ORF">D0C36_05045</name>
</gene>
<accession>A0A372NXY2</accession>
<comment type="caution">
    <text evidence="2">The sequence shown here is derived from an EMBL/GenBank/DDBJ whole genome shotgun (WGS) entry which is preliminary data.</text>
</comment>
<organism evidence="2 3">
    <name type="scientific">Mucilaginibacter conchicola</name>
    <dbReference type="NCBI Taxonomy" id="2303333"/>
    <lineage>
        <taxon>Bacteria</taxon>
        <taxon>Pseudomonadati</taxon>
        <taxon>Bacteroidota</taxon>
        <taxon>Sphingobacteriia</taxon>
        <taxon>Sphingobacteriales</taxon>
        <taxon>Sphingobacteriaceae</taxon>
        <taxon>Mucilaginibacter</taxon>
    </lineage>
</organism>
<protein>
    <submittedName>
        <fullName evidence="2">Esterase family protein</fullName>
    </submittedName>
</protein>
<dbReference type="EMBL" id="QWDC01000001">
    <property type="protein sequence ID" value="RFZ94902.1"/>
    <property type="molecule type" value="Genomic_DNA"/>
</dbReference>
<dbReference type="InterPro" id="IPR050583">
    <property type="entry name" value="Mycobacterial_A85_antigen"/>
</dbReference>
<dbReference type="Proteomes" id="UP000264217">
    <property type="component" value="Unassembled WGS sequence"/>
</dbReference>
<dbReference type="OrthoDB" id="9803578at2"/>
<dbReference type="Gene3D" id="3.40.50.1820">
    <property type="entry name" value="alpha/beta hydrolase"/>
    <property type="match status" value="1"/>
</dbReference>
<feature type="signal peptide" evidence="1">
    <location>
        <begin position="1"/>
        <end position="23"/>
    </location>
</feature>
<reference evidence="2 3" key="1">
    <citation type="submission" date="2018-08" db="EMBL/GenBank/DDBJ databases">
        <title>Mucilaginibacter sp. MYSH2.</title>
        <authorList>
            <person name="Seo T."/>
        </authorList>
    </citation>
    <scope>NUCLEOTIDE SEQUENCE [LARGE SCALE GENOMIC DNA]</scope>
    <source>
        <strain evidence="2 3">MYSH2</strain>
    </source>
</reference>